<evidence type="ECO:0000313" key="2">
    <source>
        <dbReference type="EMBL" id="GMT04148.1"/>
    </source>
</evidence>
<keyword evidence="3" id="KW-1185">Reference proteome</keyword>
<dbReference type="SMART" id="SM01373">
    <property type="entry name" value="MAGE"/>
    <property type="match status" value="1"/>
</dbReference>
<organism evidence="2 3">
    <name type="scientific">Pristionchus entomophagus</name>
    <dbReference type="NCBI Taxonomy" id="358040"/>
    <lineage>
        <taxon>Eukaryota</taxon>
        <taxon>Metazoa</taxon>
        <taxon>Ecdysozoa</taxon>
        <taxon>Nematoda</taxon>
        <taxon>Chromadorea</taxon>
        <taxon>Rhabditida</taxon>
        <taxon>Rhabditina</taxon>
        <taxon>Diplogasteromorpha</taxon>
        <taxon>Diplogasteroidea</taxon>
        <taxon>Neodiplogasteridae</taxon>
        <taxon>Pristionchus</taxon>
    </lineage>
</organism>
<dbReference type="EMBL" id="BTSX01000006">
    <property type="protein sequence ID" value="GMT04148.1"/>
    <property type="molecule type" value="Genomic_DNA"/>
</dbReference>
<dbReference type="PROSITE" id="PS50838">
    <property type="entry name" value="MAGE"/>
    <property type="match status" value="1"/>
</dbReference>
<dbReference type="PANTHER" id="PTHR11736">
    <property type="entry name" value="MELANOMA-ASSOCIATED ANTIGEN MAGE ANTIGEN"/>
    <property type="match status" value="1"/>
</dbReference>
<dbReference type="InterPro" id="IPR041899">
    <property type="entry name" value="MAGE_WH2"/>
</dbReference>
<protein>
    <recommendedName>
        <fullName evidence="1">MAGE domain-containing protein</fullName>
    </recommendedName>
</protein>
<feature type="domain" description="MAGE" evidence="1">
    <location>
        <begin position="108"/>
        <end position="209"/>
    </location>
</feature>
<dbReference type="GO" id="GO:0005634">
    <property type="term" value="C:nucleus"/>
    <property type="evidence" value="ECO:0007669"/>
    <property type="project" value="TreeGrafter"/>
</dbReference>
<sequence>DDSVDERIKEVAQIVLASHSRKGGMKDNEVSLSETTVKNALKDAAKISGKQMEDVVGCKFTKDGDRLFINYKNQMPQAAQGESDIINEAQQGLLSVVLMFIHMTKNPLISSDKVKDSALWEFLEMLEVRQTSIHPVFGLPSKLIAPSNSAEFVAQGWLSFEKKKGDPDEIYYDWGGRAVAVVNPKEILETYCEIVGDKAEEWKEHVKIGKEK</sequence>
<gene>
    <name evidence="2" type="ORF">PENTCL1PPCAC_26322</name>
</gene>
<name>A0AAV5UCX3_9BILA</name>
<evidence type="ECO:0000259" key="1">
    <source>
        <dbReference type="PROSITE" id="PS50838"/>
    </source>
</evidence>
<dbReference type="InterPro" id="IPR002190">
    <property type="entry name" value="MHD_dom"/>
</dbReference>
<dbReference type="Gene3D" id="1.10.10.1210">
    <property type="entry name" value="MAGE homology domain, winged helix WH2 motif"/>
    <property type="match status" value="1"/>
</dbReference>
<dbReference type="Pfam" id="PF01454">
    <property type="entry name" value="MAGE"/>
    <property type="match status" value="1"/>
</dbReference>
<dbReference type="AlphaFoldDB" id="A0AAV5UCX3"/>
<accession>A0AAV5UCX3</accession>
<proteinExistence type="predicted"/>
<evidence type="ECO:0000313" key="3">
    <source>
        <dbReference type="Proteomes" id="UP001432027"/>
    </source>
</evidence>
<dbReference type="PANTHER" id="PTHR11736:SF14">
    <property type="entry name" value="NSE3 HOMOLOG, SMC5-SMC6 COMPLEX COMPONENT"/>
    <property type="match status" value="1"/>
</dbReference>
<comment type="caution">
    <text evidence="2">The sequence shown here is derived from an EMBL/GenBank/DDBJ whole genome shotgun (WGS) entry which is preliminary data.</text>
</comment>
<reference evidence="2" key="1">
    <citation type="submission" date="2023-10" db="EMBL/GenBank/DDBJ databases">
        <title>Genome assembly of Pristionchus species.</title>
        <authorList>
            <person name="Yoshida K."/>
            <person name="Sommer R.J."/>
        </authorList>
    </citation>
    <scope>NUCLEOTIDE SEQUENCE</scope>
    <source>
        <strain evidence="2">RS0144</strain>
    </source>
</reference>
<feature type="non-terminal residue" evidence="2">
    <location>
        <position position="1"/>
    </location>
</feature>
<dbReference type="Proteomes" id="UP001432027">
    <property type="component" value="Unassembled WGS sequence"/>
</dbReference>
<feature type="non-terminal residue" evidence="2">
    <location>
        <position position="212"/>
    </location>
</feature>
<dbReference type="InterPro" id="IPR037445">
    <property type="entry name" value="MAGE"/>
</dbReference>